<dbReference type="Gene3D" id="1.10.510.10">
    <property type="entry name" value="Transferase(Phosphotransferase) domain 1"/>
    <property type="match status" value="1"/>
</dbReference>
<dbReference type="FunFam" id="3.30.200.20:FF:000466">
    <property type="entry name" value="Putative LRR receptor-like serine/threonine-protein kinase"/>
    <property type="match status" value="1"/>
</dbReference>
<dbReference type="SMART" id="SM00220">
    <property type="entry name" value="S_TKc"/>
    <property type="match status" value="1"/>
</dbReference>
<comment type="catalytic activity">
    <reaction evidence="16">
        <text>L-seryl-[protein] + ATP = O-phospho-L-seryl-[protein] + ADP + H(+)</text>
        <dbReference type="Rhea" id="RHEA:17989"/>
        <dbReference type="Rhea" id="RHEA-COMP:9863"/>
        <dbReference type="Rhea" id="RHEA-COMP:11604"/>
        <dbReference type="ChEBI" id="CHEBI:15378"/>
        <dbReference type="ChEBI" id="CHEBI:29999"/>
        <dbReference type="ChEBI" id="CHEBI:30616"/>
        <dbReference type="ChEBI" id="CHEBI:83421"/>
        <dbReference type="ChEBI" id="CHEBI:456216"/>
        <dbReference type="EC" id="2.7.11.1"/>
    </reaction>
</comment>
<evidence type="ECO:0000256" key="6">
    <source>
        <dbReference type="ARBA" id="ARBA00022692"/>
    </source>
</evidence>
<dbReference type="GO" id="GO:0005886">
    <property type="term" value="C:plasma membrane"/>
    <property type="evidence" value="ECO:0007669"/>
    <property type="project" value="UniProtKB-SubCell"/>
</dbReference>
<evidence type="ECO:0000256" key="14">
    <source>
        <dbReference type="ARBA" id="ARBA00023180"/>
    </source>
</evidence>
<dbReference type="FunFam" id="1.10.510.10:FF:000287">
    <property type="entry name" value="probable LRR receptor-like serine/threonine-protein kinase RKF3"/>
    <property type="match status" value="1"/>
</dbReference>
<evidence type="ECO:0000256" key="16">
    <source>
        <dbReference type="ARBA" id="ARBA00048679"/>
    </source>
</evidence>
<comment type="catalytic activity">
    <reaction evidence="15">
        <text>L-threonyl-[protein] + ATP = O-phospho-L-threonyl-[protein] + ADP + H(+)</text>
        <dbReference type="Rhea" id="RHEA:46608"/>
        <dbReference type="Rhea" id="RHEA-COMP:11060"/>
        <dbReference type="Rhea" id="RHEA-COMP:11605"/>
        <dbReference type="ChEBI" id="CHEBI:15378"/>
        <dbReference type="ChEBI" id="CHEBI:30013"/>
        <dbReference type="ChEBI" id="CHEBI:30616"/>
        <dbReference type="ChEBI" id="CHEBI:61977"/>
        <dbReference type="ChEBI" id="CHEBI:456216"/>
        <dbReference type="EC" id="2.7.11.1"/>
    </reaction>
</comment>
<keyword evidence="12 19" id="KW-0472">Membrane</keyword>
<evidence type="ECO:0000256" key="10">
    <source>
        <dbReference type="ARBA" id="ARBA00022840"/>
    </source>
</evidence>
<dbReference type="GO" id="GO:0005524">
    <property type="term" value="F:ATP binding"/>
    <property type="evidence" value="ECO:0007669"/>
    <property type="project" value="UniProtKB-UniRule"/>
</dbReference>
<keyword evidence="21" id="KW-1185">Reference proteome</keyword>
<evidence type="ECO:0000256" key="9">
    <source>
        <dbReference type="ARBA" id="ARBA00022777"/>
    </source>
</evidence>
<keyword evidence="13" id="KW-0675">Receptor</keyword>
<gene>
    <name evidence="22" type="primary">LOC120280379</name>
</gene>
<reference evidence="22" key="1">
    <citation type="submission" date="2025-08" db="UniProtKB">
        <authorList>
            <consortium name="RefSeq"/>
        </authorList>
    </citation>
    <scope>IDENTIFICATION</scope>
</reference>
<dbReference type="PROSITE" id="PS50011">
    <property type="entry name" value="PROTEIN_KINASE_DOM"/>
    <property type="match status" value="1"/>
</dbReference>
<keyword evidence="4 18" id="KW-0723">Serine/threonine-protein kinase</keyword>
<evidence type="ECO:0000256" key="3">
    <source>
        <dbReference type="ARBA" id="ARBA00012513"/>
    </source>
</evidence>
<evidence type="ECO:0000256" key="12">
    <source>
        <dbReference type="ARBA" id="ARBA00023136"/>
    </source>
</evidence>
<dbReference type="EC" id="2.7.11.1" evidence="3"/>
<evidence type="ECO:0000256" key="18">
    <source>
        <dbReference type="RuleBase" id="RU000304"/>
    </source>
</evidence>
<dbReference type="InterPro" id="IPR000719">
    <property type="entry name" value="Prot_kinase_dom"/>
</dbReference>
<evidence type="ECO:0000256" key="15">
    <source>
        <dbReference type="ARBA" id="ARBA00047899"/>
    </source>
</evidence>
<feature type="binding site" evidence="17">
    <location>
        <position position="127"/>
    </location>
    <ligand>
        <name>ATP</name>
        <dbReference type="ChEBI" id="CHEBI:30616"/>
    </ligand>
</feature>
<dbReference type="Proteomes" id="UP001515500">
    <property type="component" value="Chromosome 2"/>
</dbReference>
<evidence type="ECO:0000259" key="20">
    <source>
        <dbReference type="PROSITE" id="PS50011"/>
    </source>
</evidence>
<dbReference type="InterPro" id="IPR011009">
    <property type="entry name" value="Kinase-like_dom_sf"/>
</dbReference>
<dbReference type="CDD" id="cd14066">
    <property type="entry name" value="STKc_IRAK"/>
    <property type="match status" value="1"/>
</dbReference>
<accession>A0AB40CYL2</accession>
<dbReference type="GeneID" id="120280379"/>
<evidence type="ECO:0000256" key="2">
    <source>
        <dbReference type="ARBA" id="ARBA00004479"/>
    </source>
</evidence>
<evidence type="ECO:0000256" key="8">
    <source>
        <dbReference type="ARBA" id="ARBA00022741"/>
    </source>
</evidence>
<keyword evidence="14" id="KW-0325">Glycoprotein</keyword>
<evidence type="ECO:0000313" key="21">
    <source>
        <dbReference type="Proteomes" id="UP001515500"/>
    </source>
</evidence>
<comment type="similarity">
    <text evidence="18">Belongs to the protein kinase superfamily.</text>
</comment>
<sequence length="460" mass="51165">MNQSNMRSRHLLFSSSSSPISTELATQNTRGSPNFPSKELWAGFLVTLVAMVAGVVLFTCLKRQCLKKWKKSTKGVNLRKLDLRRFHLEELQKATMSFNKECLLGSGAFGNVYKGVFDNDQVFAIKKSHQSSYQTILEFRNEVELLSRVKHSNLVGLEGYCDQQNHKILVYEYVPHGSLLDYIVGRRKPLTWRQRVNIAIGAAKGIAHLHEGVKPSIIHRDIKPSNILIGEDFEAKVSDFGLVKSGPMDGQSHVSSQIKGTPGYLDPSYCASYHLTPFSDVYSFGIILLQLVTARPAVASTRSQSRYHIIDWARASLEKGNVADIIDANLLTEPCNMDMMLKMGQLGLKCVIKSPKNRPTMIEVVRELEEALEATKSYECKQEPRVSSHESIEKDEGLSFSINGIGLEKFQVENDGLSINSASMQCFDVNSIILGERDDLKIINGGNDGAHLGTSNVVLL</sequence>
<dbReference type="PROSITE" id="PS00108">
    <property type="entry name" value="PROTEIN_KINASE_ST"/>
    <property type="match status" value="1"/>
</dbReference>
<keyword evidence="7" id="KW-0732">Signal</keyword>
<dbReference type="RefSeq" id="XP_039143144.1">
    <property type="nucleotide sequence ID" value="XM_039287210.1"/>
</dbReference>
<keyword evidence="11 19" id="KW-1133">Transmembrane helix</keyword>
<evidence type="ECO:0000256" key="13">
    <source>
        <dbReference type="ARBA" id="ARBA00023170"/>
    </source>
</evidence>
<dbReference type="AlphaFoldDB" id="A0AB40CYL2"/>
<name>A0AB40CYL2_DIOCR</name>
<dbReference type="SUPFAM" id="SSF56112">
    <property type="entry name" value="Protein kinase-like (PK-like)"/>
    <property type="match status" value="1"/>
</dbReference>
<evidence type="ECO:0000256" key="17">
    <source>
        <dbReference type="PROSITE-ProRule" id="PRU10141"/>
    </source>
</evidence>
<comment type="subcellular location">
    <subcellularLocation>
        <location evidence="1">Cell membrane</location>
        <topology evidence="1">Single-pass membrane protein</topology>
    </subcellularLocation>
    <subcellularLocation>
        <location evidence="2">Membrane</location>
        <topology evidence="2">Single-pass type I membrane protein</topology>
    </subcellularLocation>
</comment>
<evidence type="ECO:0000256" key="5">
    <source>
        <dbReference type="ARBA" id="ARBA00022679"/>
    </source>
</evidence>
<protein>
    <recommendedName>
        <fullName evidence="3">non-specific serine/threonine protein kinase</fullName>
        <ecNumber evidence="3">2.7.11.1</ecNumber>
    </recommendedName>
</protein>
<dbReference type="Gene3D" id="3.30.200.20">
    <property type="entry name" value="Phosphorylase Kinase, domain 1"/>
    <property type="match status" value="1"/>
</dbReference>
<feature type="domain" description="Protein kinase" evidence="20">
    <location>
        <begin position="98"/>
        <end position="372"/>
    </location>
</feature>
<organism evidence="21 22">
    <name type="scientific">Dioscorea cayennensis subsp. rotundata</name>
    <name type="common">White Guinea yam</name>
    <name type="synonym">Dioscorea rotundata</name>
    <dbReference type="NCBI Taxonomy" id="55577"/>
    <lineage>
        <taxon>Eukaryota</taxon>
        <taxon>Viridiplantae</taxon>
        <taxon>Streptophyta</taxon>
        <taxon>Embryophyta</taxon>
        <taxon>Tracheophyta</taxon>
        <taxon>Spermatophyta</taxon>
        <taxon>Magnoliopsida</taxon>
        <taxon>Liliopsida</taxon>
        <taxon>Dioscoreales</taxon>
        <taxon>Dioscoreaceae</taxon>
        <taxon>Dioscorea</taxon>
    </lineage>
</organism>
<dbReference type="PANTHER" id="PTHR47982:SF70">
    <property type="entry name" value="PROTEIN KINASE SUPERFAMILY PROTEIN"/>
    <property type="match status" value="1"/>
</dbReference>
<evidence type="ECO:0000256" key="11">
    <source>
        <dbReference type="ARBA" id="ARBA00022989"/>
    </source>
</evidence>
<dbReference type="PROSITE" id="PS00107">
    <property type="entry name" value="PROTEIN_KINASE_ATP"/>
    <property type="match status" value="1"/>
</dbReference>
<feature type="transmembrane region" description="Helical" evidence="19">
    <location>
        <begin position="41"/>
        <end position="61"/>
    </location>
</feature>
<dbReference type="Pfam" id="PF00069">
    <property type="entry name" value="Pkinase"/>
    <property type="match status" value="1"/>
</dbReference>
<evidence type="ECO:0000256" key="19">
    <source>
        <dbReference type="SAM" id="Phobius"/>
    </source>
</evidence>
<dbReference type="InterPro" id="IPR047117">
    <property type="entry name" value="PERK1-13-like"/>
</dbReference>
<dbReference type="InterPro" id="IPR008271">
    <property type="entry name" value="Ser/Thr_kinase_AS"/>
</dbReference>
<keyword evidence="5" id="KW-0808">Transferase</keyword>
<dbReference type="PANTHER" id="PTHR47982">
    <property type="entry name" value="PROLINE-RICH RECEPTOR-LIKE PROTEIN KINASE PERK4"/>
    <property type="match status" value="1"/>
</dbReference>
<keyword evidence="6 19" id="KW-0812">Transmembrane</keyword>
<evidence type="ECO:0000313" key="22">
    <source>
        <dbReference type="RefSeq" id="XP_039143144.1"/>
    </source>
</evidence>
<keyword evidence="10 17" id="KW-0067">ATP-binding</keyword>
<keyword evidence="9 22" id="KW-0418">Kinase</keyword>
<evidence type="ECO:0000256" key="4">
    <source>
        <dbReference type="ARBA" id="ARBA00022527"/>
    </source>
</evidence>
<proteinExistence type="inferred from homology"/>
<evidence type="ECO:0000256" key="7">
    <source>
        <dbReference type="ARBA" id="ARBA00022729"/>
    </source>
</evidence>
<dbReference type="InterPro" id="IPR017441">
    <property type="entry name" value="Protein_kinase_ATP_BS"/>
</dbReference>
<dbReference type="GO" id="GO:0004674">
    <property type="term" value="F:protein serine/threonine kinase activity"/>
    <property type="evidence" value="ECO:0007669"/>
    <property type="project" value="UniProtKB-KW"/>
</dbReference>
<keyword evidence="8 17" id="KW-0547">Nucleotide-binding</keyword>
<evidence type="ECO:0000256" key="1">
    <source>
        <dbReference type="ARBA" id="ARBA00004162"/>
    </source>
</evidence>